<feature type="domain" description="Helicase C-terminal" evidence="13">
    <location>
        <begin position="530"/>
        <end position="704"/>
    </location>
</feature>
<evidence type="ECO:0000256" key="2">
    <source>
        <dbReference type="ARBA" id="ARBA00022801"/>
    </source>
</evidence>
<sequence length="1607" mass="181705">MLSAVVLRGCRRLTMPVGRSPPFRSVYPRSTCPNPRGSLNFLNPRLLPMKTGGGAGVYVPPIPRLRSMIASANGTLTTARSVDYDWRDGGGQGISVSPPPPATTSSGGDGYPSYFHQQSSHYARYAYDDYSDDESDRDVEALPGSNKGASSLDNVDEWKWKLSMLLRSETEQEIVSRERKDRRDYDHLAALAERMGLCSRQYAKVIVFSKVPLPNYRPDLDDKRPQREDSPEGQNMLEFRRSLPAFKEREALLAAISQNQVPKDLKAGMVVPNYWPTCIVPYPVVVVSGETGCGKTTQLPQYILESEIDAARGATCSIICTQPRRISAMAVSERVAAERGEKLGESVGYKVRLEGMKGRETRLLFCTTGILLRRLLVDRNLKGVTHVIVDEIHERGMNEDFLLIVLKDLLPRRPELRLILMSATLNAELFSSYFGGAPMIHIPGFTYPVHTHFLENVLEITGHRLTPYNQIDDYGQEKMWKMQKQAMRRRKSQIASVVEDALEAADFREYCSRTRESLSCWNPDSIGFNLIESILCHICRKERPGAVLVFMTGWDDINSLKDQLQANPLLGDPTKVLLLPCHGSMASSEQRLIFDKPENGIRKIVLATNMAETSITINDVVFVVDCGKAKETSYDALNNTPCLLPTWISKASARQRRGRAGRVQPGECYHLYPRCVYDAFADYQLPELLRTPLQSLCLQIKSLRLGSISEFLSRALQSPEPLSVQNAIEYLKVIGALDDKEELTVLGRHLSMLPVEPKLGKMLIYGAIFNCLDPILTVVAGLTVRDPFLTPFDKKDLAESAKSQFSCHDYSDHLALVRAYDGWKDAEREHSGYEYCWKNFLSAQTLKAIDSLRKQFLFLLKDTGLVTDSFSTCNKWSQDENLLRAVICAGLYPGVCSVVNKEKSISLKTMEDGQVMLSSNSVNGKEAKILYPWLVFNEKVKVNSVFLRDTTAVSDSILLLFGGNICRGGLDGHLKMLGGYLEFFMNPGLQSTYLNLKRELEELIYFKLVNPRMDIPSSEDLLSAIRLLVAEDPCNGRFVFGRQELKPKKEKSLLAGSTGGGDNSKNQLQTLLTRAGHQNPKYKTKQLKNNQFRAMVEFNGMQFLGQPCSNKKLAEKDAAAEALEWLQGGTSSGVIKAYESEKYFGHMSLCFILGGVHYLLLLAKLLLGFLSHVSIIAFRVLPWMGFMEANGLDRTTRRDYIAREDNDAESLNGFGEFDPWTAWAYKPRTVSLLLIGACLLVWASGALDPERTESTDVVTSVKRGVWAMIAVYLAYSLLQAPSTVLIRPHPAIWRLVHGMAVVYLAALTFLLFQNRDDARRFMKFLHPDLGVELPERSYGADCRIYVPENPKSRFNNVYETLFDEFVLAHILGWWGKAIMIRNQPLLWVLSIGFELMELTFRHMLPNFNECWWDSIVLDILICNWFGIWAGMRTVRYFDGKTYEWVGISRQPNIIGKVKRTLGQFTPARWDKDEWRPLLGPWRFIQVLFLCVVFMTVELNTFFLKFCLWIPPRNPLVIYRLILWWLIAIPTIREYNTYLQDRSLSQSNACMVNNIVDNSGHSLGDFSSCMVLADSSNSDEKEVMITISDFLLSNYFSSVNIPYICKWT</sequence>
<evidence type="ECO:0000313" key="15">
    <source>
        <dbReference type="Proteomes" id="UP001055439"/>
    </source>
</evidence>
<evidence type="ECO:0000313" key="14">
    <source>
        <dbReference type="EMBL" id="URD73401.1"/>
    </source>
</evidence>
<keyword evidence="9" id="KW-0472">Membrane</keyword>
<dbReference type="Pfam" id="PF07717">
    <property type="entry name" value="OB_NTP_bind"/>
    <property type="match status" value="1"/>
</dbReference>
<dbReference type="GO" id="GO:0003723">
    <property type="term" value="F:RNA binding"/>
    <property type="evidence" value="ECO:0007669"/>
    <property type="project" value="UniProtKB-UniRule"/>
</dbReference>
<proteinExistence type="inferred from homology"/>
<feature type="transmembrane region" description="Helical" evidence="9">
    <location>
        <begin position="1410"/>
        <end position="1431"/>
    </location>
</feature>
<comment type="subcellular location">
    <subcellularLocation>
        <location evidence="9">Endoplasmic reticulum membrane</location>
        <topology evidence="9">Multi-pass membrane protein</topology>
    </subcellularLocation>
</comment>
<evidence type="ECO:0000256" key="8">
    <source>
        <dbReference type="PROSITE-ProRule" id="PRU00266"/>
    </source>
</evidence>
<dbReference type="GO" id="GO:0106245">
    <property type="term" value="F:L-serine-phosphatidylethanolamine phosphatidyltransferase activity"/>
    <property type="evidence" value="ECO:0007669"/>
    <property type="project" value="InterPro"/>
</dbReference>
<dbReference type="PROSITE" id="PS51194">
    <property type="entry name" value="HELICASE_CTER"/>
    <property type="match status" value="1"/>
</dbReference>
<gene>
    <name evidence="14" type="ORF">MUK42_10007</name>
</gene>
<dbReference type="Gene3D" id="3.40.50.300">
    <property type="entry name" value="P-loop containing nucleotide triphosphate hydrolases"/>
    <property type="match status" value="2"/>
</dbReference>
<dbReference type="OrthoDB" id="5600252at2759"/>
<feature type="domain" description="Helicase ATP-binding" evidence="12">
    <location>
        <begin position="276"/>
        <end position="443"/>
    </location>
</feature>
<dbReference type="InterPro" id="IPR007502">
    <property type="entry name" value="Helicase-assoc_dom"/>
</dbReference>
<keyword evidence="1" id="KW-0547">Nucleotide-binding</keyword>
<feature type="region of interest" description="Disordered" evidence="10">
    <location>
        <begin position="87"/>
        <end position="113"/>
    </location>
</feature>
<dbReference type="Pfam" id="PF26026">
    <property type="entry name" value="RNA_hel_CTD"/>
    <property type="match status" value="1"/>
</dbReference>
<keyword evidence="9" id="KW-1133">Transmembrane helix</keyword>
<dbReference type="GO" id="GO:0005524">
    <property type="term" value="F:ATP binding"/>
    <property type="evidence" value="ECO:0007669"/>
    <property type="project" value="UniProtKB-KW"/>
</dbReference>
<dbReference type="GO" id="GO:0016787">
    <property type="term" value="F:hydrolase activity"/>
    <property type="evidence" value="ECO:0007669"/>
    <property type="project" value="UniProtKB-KW"/>
</dbReference>
<evidence type="ECO:0000259" key="12">
    <source>
        <dbReference type="PROSITE" id="PS51192"/>
    </source>
</evidence>
<dbReference type="Gene3D" id="1.20.120.1080">
    <property type="match status" value="1"/>
</dbReference>
<dbReference type="Pfam" id="PF04408">
    <property type="entry name" value="WHD_HA2"/>
    <property type="match status" value="1"/>
</dbReference>
<dbReference type="GO" id="GO:0003724">
    <property type="term" value="F:RNA helicase activity"/>
    <property type="evidence" value="ECO:0007669"/>
    <property type="project" value="UniProtKB-EC"/>
</dbReference>
<dbReference type="SUPFAM" id="SSF54768">
    <property type="entry name" value="dsRNA-binding domain-like"/>
    <property type="match status" value="1"/>
</dbReference>
<dbReference type="PANTHER" id="PTHR18934:SF229">
    <property type="entry name" value="DEXH-BOX ATP-DEPENDENT RNA HELICASE DEXH3"/>
    <property type="match status" value="1"/>
</dbReference>
<evidence type="ECO:0000256" key="3">
    <source>
        <dbReference type="ARBA" id="ARBA00022806"/>
    </source>
</evidence>
<feature type="transmembrane region" description="Helical" evidence="9">
    <location>
        <begin position="1515"/>
        <end position="1531"/>
    </location>
</feature>
<keyword evidence="9" id="KW-0256">Endoplasmic reticulum</keyword>
<dbReference type="FunFam" id="3.30.160.20:FF:000059">
    <property type="entry name" value="DExH-box ATP-dependent RNA helicase DExH3"/>
    <property type="match status" value="1"/>
</dbReference>
<dbReference type="SMART" id="SM00358">
    <property type="entry name" value="DSRM"/>
    <property type="match status" value="1"/>
</dbReference>
<dbReference type="PROSITE" id="PS51192">
    <property type="entry name" value="HELICASE_ATP_BIND_1"/>
    <property type="match status" value="1"/>
</dbReference>
<dbReference type="Pfam" id="PF00271">
    <property type="entry name" value="Helicase_C"/>
    <property type="match status" value="1"/>
</dbReference>
<protein>
    <recommendedName>
        <fullName evidence="9">CDP-diacylglycerol--serine O-phosphatidyltransferase</fullName>
        <ecNumber evidence="9">2.7.8.8</ecNumber>
    </recommendedName>
    <alternativeName>
        <fullName evidence="9">Phosphatidylserine synthase</fullName>
    </alternativeName>
</protein>
<keyword evidence="4" id="KW-0067">ATP-binding</keyword>
<dbReference type="GO" id="GO:0006659">
    <property type="term" value="P:phosphatidylserine biosynthetic process"/>
    <property type="evidence" value="ECO:0007669"/>
    <property type="project" value="UniProtKB-UniRule"/>
</dbReference>
<keyword evidence="9" id="KW-1208">Phospholipid metabolism</keyword>
<dbReference type="Pfam" id="PF03034">
    <property type="entry name" value="PSS"/>
    <property type="match status" value="1"/>
</dbReference>
<keyword evidence="15" id="KW-1185">Reference proteome</keyword>
<dbReference type="Proteomes" id="UP001055439">
    <property type="component" value="Chromosome 1"/>
</dbReference>
<accession>A0A9E7EAL2</accession>
<dbReference type="Pfam" id="PF00270">
    <property type="entry name" value="DEAD"/>
    <property type="match status" value="1"/>
</dbReference>
<dbReference type="InterPro" id="IPR048333">
    <property type="entry name" value="HA2_WH"/>
</dbReference>
<feature type="transmembrane region" description="Helical" evidence="9">
    <location>
        <begin position="1292"/>
        <end position="1312"/>
    </location>
</feature>
<dbReference type="InterPro" id="IPR014001">
    <property type="entry name" value="Helicase_ATP-bd"/>
</dbReference>
<feature type="transmembrane region" description="Helical" evidence="9">
    <location>
        <begin position="1267"/>
        <end position="1286"/>
    </location>
</feature>
<feature type="transmembrane region" description="Helical" evidence="9">
    <location>
        <begin position="1483"/>
        <end position="1503"/>
    </location>
</feature>
<dbReference type="GO" id="GO:0003882">
    <property type="term" value="F:CDP-diacylglycerol-serine O-phosphatidyltransferase activity"/>
    <property type="evidence" value="ECO:0007669"/>
    <property type="project" value="UniProtKB-UniRule"/>
</dbReference>
<dbReference type="FunFam" id="1.20.120.1080:FF:000002">
    <property type="entry name" value="Putative ATP-dependent RNA helicase DHX36"/>
    <property type="match status" value="1"/>
</dbReference>
<dbReference type="SMART" id="SM00490">
    <property type="entry name" value="HELICc"/>
    <property type="match status" value="1"/>
</dbReference>
<dbReference type="InterPro" id="IPR004277">
    <property type="entry name" value="PSS"/>
</dbReference>
<comment type="similarity">
    <text evidence="9">Belongs to the CDP-alcohol phosphatidyltransferase class-I family.</text>
</comment>
<keyword evidence="9" id="KW-0444">Lipid biosynthesis</keyword>
<dbReference type="EC" id="2.7.8.8" evidence="9"/>
<dbReference type="CDD" id="cd18791">
    <property type="entry name" value="SF2_C_RHA"/>
    <property type="match status" value="1"/>
</dbReference>
<dbReference type="InterPro" id="IPR001650">
    <property type="entry name" value="Helicase_C-like"/>
</dbReference>
<dbReference type="GO" id="GO:0005634">
    <property type="term" value="C:nucleus"/>
    <property type="evidence" value="ECO:0007669"/>
    <property type="project" value="TreeGrafter"/>
</dbReference>
<dbReference type="GO" id="GO:0005789">
    <property type="term" value="C:endoplasmic reticulum membrane"/>
    <property type="evidence" value="ECO:0007669"/>
    <property type="project" value="UniProtKB-SubCell"/>
</dbReference>
<dbReference type="Pfam" id="PF00035">
    <property type="entry name" value="dsrm"/>
    <property type="match status" value="1"/>
</dbReference>
<dbReference type="PANTHER" id="PTHR18934">
    <property type="entry name" value="ATP-DEPENDENT RNA HELICASE"/>
    <property type="match status" value="1"/>
</dbReference>
<feature type="domain" description="DRBM" evidence="11">
    <location>
        <begin position="1063"/>
        <end position="1128"/>
    </location>
</feature>
<keyword evidence="9" id="KW-0808">Transferase</keyword>
<keyword evidence="5 8" id="KW-0694">RNA-binding</keyword>
<dbReference type="InterPro" id="IPR011709">
    <property type="entry name" value="DEAD-box_helicase_OB_fold"/>
</dbReference>
<comment type="catalytic activity">
    <reaction evidence="6">
        <text>ATP + H2O = ADP + phosphate + H(+)</text>
        <dbReference type="Rhea" id="RHEA:13065"/>
        <dbReference type="ChEBI" id="CHEBI:15377"/>
        <dbReference type="ChEBI" id="CHEBI:15378"/>
        <dbReference type="ChEBI" id="CHEBI:30616"/>
        <dbReference type="ChEBI" id="CHEBI:43474"/>
        <dbReference type="ChEBI" id="CHEBI:456216"/>
        <dbReference type="EC" id="3.6.4.13"/>
    </reaction>
</comment>
<organism evidence="14 15">
    <name type="scientific">Musa troglodytarum</name>
    <name type="common">fe'i banana</name>
    <dbReference type="NCBI Taxonomy" id="320322"/>
    <lineage>
        <taxon>Eukaryota</taxon>
        <taxon>Viridiplantae</taxon>
        <taxon>Streptophyta</taxon>
        <taxon>Embryophyta</taxon>
        <taxon>Tracheophyta</taxon>
        <taxon>Spermatophyta</taxon>
        <taxon>Magnoliopsida</taxon>
        <taxon>Liliopsida</taxon>
        <taxon>Zingiberales</taxon>
        <taxon>Musaceae</taxon>
        <taxon>Musa</taxon>
    </lineage>
</organism>
<dbReference type="Gene3D" id="3.30.160.20">
    <property type="match status" value="1"/>
</dbReference>
<feature type="transmembrane region" description="Helical" evidence="9">
    <location>
        <begin position="1166"/>
        <end position="1186"/>
    </location>
</feature>
<comment type="catalytic activity">
    <reaction evidence="9">
        <text>a CDP-1,2-diacyl-sn-glycerol + L-serine = a 1,2-diacyl-sn-glycero-3-phospho-L-serine + CMP + H(+)</text>
        <dbReference type="Rhea" id="RHEA:16913"/>
        <dbReference type="ChEBI" id="CHEBI:15378"/>
        <dbReference type="ChEBI" id="CHEBI:33384"/>
        <dbReference type="ChEBI" id="CHEBI:57262"/>
        <dbReference type="ChEBI" id="CHEBI:58332"/>
        <dbReference type="ChEBI" id="CHEBI:60377"/>
        <dbReference type="EC" id="2.7.8.8"/>
    </reaction>
</comment>
<dbReference type="CDD" id="cd17917">
    <property type="entry name" value="DEXHc_RHA-like"/>
    <property type="match status" value="1"/>
</dbReference>
<dbReference type="InterPro" id="IPR059023">
    <property type="entry name" value="RNA_hel_CTD"/>
</dbReference>
<dbReference type="Pfam" id="PF21010">
    <property type="entry name" value="HA2_C"/>
    <property type="match status" value="1"/>
</dbReference>
<evidence type="ECO:0000256" key="4">
    <source>
        <dbReference type="ARBA" id="ARBA00022840"/>
    </source>
</evidence>
<keyword evidence="9" id="KW-0443">Lipid metabolism</keyword>
<keyword evidence="2" id="KW-0378">Hydrolase</keyword>
<comment type="pathway">
    <text evidence="9">Phospholipid metabolism; phosphatidylethanolamine biosynthesis; phosphatidylethanolamine from CDP-diacylglycerol: step 1/2.</text>
</comment>
<dbReference type="SUPFAM" id="SSF52540">
    <property type="entry name" value="P-loop containing nucleoside triphosphate hydrolases"/>
    <property type="match status" value="1"/>
</dbReference>
<reference evidence="14" key="1">
    <citation type="submission" date="2022-05" db="EMBL/GenBank/DDBJ databases">
        <title>The Musa troglodytarum L. genome provides insights into the mechanism of non-climacteric behaviour and enrichment of carotenoids.</title>
        <authorList>
            <person name="Wang J."/>
        </authorList>
    </citation>
    <scope>NUCLEOTIDE SEQUENCE</scope>
    <source>
        <tissue evidence="14">Leaf</tissue>
    </source>
</reference>
<keyword evidence="9" id="KW-0594">Phospholipid biosynthesis</keyword>
<evidence type="ECO:0000259" key="11">
    <source>
        <dbReference type="PROSITE" id="PS50137"/>
    </source>
</evidence>
<comment type="caution">
    <text evidence="9">Lacks conserved residue(s) required for the propagation of feature annotation.</text>
</comment>
<dbReference type="PROSITE" id="PS50137">
    <property type="entry name" value="DS_RBD"/>
    <property type="match status" value="1"/>
</dbReference>
<comment type="function">
    <text evidence="9">Catalyzes a base-exchange reaction in which the polar head group of phosphatidylethanolamine (PE) is replaced by L-serine.</text>
</comment>
<evidence type="ECO:0000256" key="5">
    <source>
        <dbReference type="ARBA" id="ARBA00022884"/>
    </source>
</evidence>
<dbReference type="FunFam" id="3.40.50.300:FF:000526">
    <property type="entry name" value="DExH-box ATP-dependent RNA helicase DExH3"/>
    <property type="match status" value="1"/>
</dbReference>
<comment type="similarity">
    <text evidence="7">Belongs to the DExH box helicase family.</text>
</comment>
<dbReference type="EMBL" id="CP097502">
    <property type="protein sequence ID" value="URD73401.1"/>
    <property type="molecule type" value="Genomic_DNA"/>
</dbReference>
<evidence type="ECO:0000256" key="1">
    <source>
        <dbReference type="ARBA" id="ARBA00022741"/>
    </source>
</evidence>
<evidence type="ECO:0000256" key="10">
    <source>
        <dbReference type="SAM" id="MobiDB-lite"/>
    </source>
</evidence>
<keyword evidence="9" id="KW-0812">Transmembrane</keyword>
<dbReference type="FunFam" id="3.40.50.300:FF:000480">
    <property type="entry name" value="DExH-box ATP-dependent RNA helicase DExH3"/>
    <property type="match status" value="1"/>
</dbReference>
<evidence type="ECO:0000256" key="7">
    <source>
        <dbReference type="ARBA" id="ARBA00060772"/>
    </source>
</evidence>
<dbReference type="InterPro" id="IPR014720">
    <property type="entry name" value="dsRBD_dom"/>
</dbReference>
<evidence type="ECO:0000259" key="13">
    <source>
        <dbReference type="PROSITE" id="PS51194"/>
    </source>
</evidence>
<evidence type="ECO:0000256" key="9">
    <source>
        <dbReference type="RuleBase" id="RU368094"/>
    </source>
</evidence>
<name>A0A9E7EAL2_9LILI</name>
<dbReference type="InterPro" id="IPR011545">
    <property type="entry name" value="DEAD/DEAH_box_helicase_dom"/>
</dbReference>
<dbReference type="SMART" id="SM00847">
    <property type="entry name" value="HA2"/>
    <property type="match status" value="1"/>
</dbReference>
<dbReference type="InterPro" id="IPR027417">
    <property type="entry name" value="P-loop_NTPase"/>
</dbReference>
<evidence type="ECO:0000256" key="6">
    <source>
        <dbReference type="ARBA" id="ARBA00047984"/>
    </source>
</evidence>
<dbReference type="SMART" id="SM00487">
    <property type="entry name" value="DEXDc"/>
    <property type="match status" value="1"/>
</dbReference>
<keyword evidence="3" id="KW-0347">Helicase</keyword>